<protein>
    <recommendedName>
        <fullName evidence="4">phosphoglycolate phosphatase</fullName>
        <ecNumber evidence="4">3.1.3.18</ecNumber>
    </recommendedName>
</protein>
<comment type="pathway">
    <text evidence="2">Organic acid metabolism; glycolate biosynthesis; glycolate from 2-phosphoglycolate: step 1/1.</text>
</comment>
<dbReference type="Proteomes" id="UP000244069">
    <property type="component" value="Unassembled WGS sequence"/>
</dbReference>
<dbReference type="Gene3D" id="1.10.150.240">
    <property type="entry name" value="Putative phosphatase, domain 2"/>
    <property type="match status" value="1"/>
</dbReference>
<dbReference type="Pfam" id="PF13419">
    <property type="entry name" value="HAD_2"/>
    <property type="match status" value="1"/>
</dbReference>
<reference evidence="5 6" key="1">
    <citation type="submission" date="2018-04" db="EMBL/GenBank/DDBJ databases">
        <title>Genomic Encyclopedia of Archaeal and Bacterial Type Strains, Phase II (KMG-II): from individual species to whole genera.</title>
        <authorList>
            <person name="Goeker M."/>
        </authorList>
    </citation>
    <scope>NUCLEOTIDE SEQUENCE [LARGE SCALE GENOMIC DNA]</scope>
    <source>
        <strain evidence="5 6">DSM 29329</strain>
    </source>
</reference>
<comment type="similarity">
    <text evidence="3">Belongs to the HAD-like hydrolase superfamily. CbbY/CbbZ/Gph/YieH family.</text>
</comment>
<keyword evidence="6" id="KW-1185">Reference proteome</keyword>
<evidence type="ECO:0000313" key="5">
    <source>
        <dbReference type="EMBL" id="PTX50233.1"/>
    </source>
</evidence>
<dbReference type="InterPro" id="IPR023214">
    <property type="entry name" value="HAD_sf"/>
</dbReference>
<proteinExistence type="inferred from homology"/>
<dbReference type="Gene3D" id="3.40.50.1000">
    <property type="entry name" value="HAD superfamily/HAD-like"/>
    <property type="match status" value="1"/>
</dbReference>
<dbReference type="NCBIfam" id="TIGR01549">
    <property type="entry name" value="HAD-SF-IA-v1"/>
    <property type="match status" value="1"/>
</dbReference>
<evidence type="ECO:0000313" key="6">
    <source>
        <dbReference type="Proteomes" id="UP000244069"/>
    </source>
</evidence>
<dbReference type="EC" id="3.1.3.18" evidence="4"/>
<comment type="catalytic activity">
    <reaction evidence="1">
        <text>2-phosphoglycolate + H2O = glycolate + phosphate</text>
        <dbReference type="Rhea" id="RHEA:14369"/>
        <dbReference type="ChEBI" id="CHEBI:15377"/>
        <dbReference type="ChEBI" id="CHEBI:29805"/>
        <dbReference type="ChEBI" id="CHEBI:43474"/>
        <dbReference type="ChEBI" id="CHEBI:58033"/>
        <dbReference type="EC" id="3.1.3.18"/>
    </reaction>
</comment>
<name>A0A2T6B2I1_9RHOB</name>
<dbReference type="GO" id="GO:0006281">
    <property type="term" value="P:DNA repair"/>
    <property type="evidence" value="ECO:0007669"/>
    <property type="project" value="TreeGrafter"/>
</dbReference>
<dbReference type="InterPro" id="IPR050155">
    <property type="entry name" value="HAD-like_hydrolase_sf"/>
</dbReference>
<dbReference type="OrthoDB" id="9793014at2"/>
<dbReference type="PANTHER" id="PTHR43434">
    <property type="entry name" value="PHOSPHOGLYCOLATE PHOSPHATASE"/>
    <property type="match status" value="1"/>
</dbReference>
<dbReference type="AlphaFoldDB" id="A0A2T6B2I1"/>
<accession>A0A2T6B2I1</accession>
<dbReference type="EMBL" id="QBKN01000005">
    <property type="protein sequence ID" value="PTX50233.1"/>
    <property type="molecule type" value="Genomic_DNA"/>
</dbReference>
<organism evidence="5 6">
    <name type="scientific">Allosediminivita pacifica</name>
    <dbReference type="NCBI Taxonomy" id="1267769"/>
    <lineage>
        <taxon>Bacteria</taxon>
        <taxon>Pseudomonadati</taxon>
        <taxon>Pseudomonadota</taxon>
        <taxon>Alphaproteobacteria</taxon>
        <taxon>Rhodobacterales</taxon>
        <taxon>Paracoccaceae</taxon>
        <taxon>Allosediminivita</taxon>
    </lineage>
</organism>
<dbReference type="GO" id="GO:0008967">
    <property type="term" value="F:phosphoglycolate phosphatase activity"/>
    <property type="evidence" value="ECO:0007669"/>
    <property type="project" value="UniProtKB-EC"/>
</dbReference>
<dbReference type="InterPro" id="IPR041492">
    <property type="entry name" value="HAD_2"/>
</dbReference>
<dbReference type="SFLD" id="SFLDG01129">
    <property type="entry name" value="C1.5:_HAD__Beta-PGM__Phosphata"/>
    <property type="match status" value="1"/>
</dbReference>
<dbReference type="PANTHER" id="PTHR43434:SF1">
    <property type="entry name" value="PHOSPHOGLYCOLATE PHOSPHATASE"/>
    <property type="match status" value="1"/>
</dbReference>
<dbReference type="SFLD" id="SFLDS00003">
    <property type="entry name" value="Haloacid_Dehalogenase"/>
    <property type="match status" value="1"/>
</dbReference>
<dbReference type="InterPro" id="IPR023198">
    <property type="entry name" value="PGP-like_dom2"/>
</dbReference>
<dbReference type="RefSeq" id="WP_107975149.1">
    <property type="nucleotide sequence ID" value="NZ_BMEZ01000005.1"/>
</dbReference>
<evidence type="ECO:0000256" key="4">
    <source>
        <dbReference type="ARBA" id="ARBA00013078"/>
    </source>
</evidence>
<gene>
    <name evidence="5" type="ORF">C8N44_10593</name>
</gene>
<dbReference type="SUPFAM" id="SSF56784">
    <property type="entry name" value="HAD-like"/>
    <property type="match status" value="1"/>
</dbReference>
<dbReference type="InterPro" id="IPR006439">
    <property type="entry name" value="HAD-SF_hydro_IA"/>
</dbReference>
<evidence type="ECO:0000256" key="1">
    <source>
        <dbReference type="ARBA" id="ARBA00000830"/>
    </source>
</evidence>
<dbReference type="InterPro" id="IPR036412">
    <property type="entry name" value="HAD-like_sf"/>
</dbReference>
<dbReference type="PRINTS" id="PR00413">
    <property type="entry name" value="HADHALOGNASE"/>
</dbReference>
<evidence type="ECO:0000256" key="2">
    <source>
        <dbReference type="ARBA" id="ARBA00004818"/>
    </source>
</evidence>
<sequence>MNRAILFDLDGTLIDSLPGITWAANTLLEGEGRPPLPESQIGSFVGRGELVFLRRLIAAGGLKASDQERLLPPFLELYAKAAERTELFPGVRAALEELKGQGRPLGLVTNKPSGPMTAVLDRLELGPLFDCIVAGDTLDKRKPCPEPLLHCLDTLGSERGLYVGDSEIDAETSGRAGVPFALFTEGIRQAAVEDLAFWRTFDHFDALPGLVAELNDRR</sequence>
<dbReference type="GO" id="GO:0005829">
    <property type="term" value="C:cytosol"/>
    <property type="evidence" value="ECO:0007669"/>
    <property type="project" value="TreeGrafter"/>
</dbReference>
<comment type="caution">
    <text evidence="5">The sequence shown here is derived from an EMBL/GenBank/DDBJ whole genome shotgun (WGS) entry which is preliminary data.</text>
</comment>
<evidence type="ECO:0000256" key="3">
    <source>
        <dbReference type="ARBA" id="ARBA00006171"/>
    </source>
</evidence>